<feature type="compositionally biased region" description="Basic and acidic residues" evidence="1">
    <location>
        <begin position="50"/>
        <end position="68"/>
    </location>
</feature>
<dbReference type="GeneID" id="55011989"/>
<dbReference type="Proteomes" id="UP000295568">
    <property type="component" value="Segment"/>
</dbReference>
<evidence type="ECO:0000313" key="2">
    <source>
        <dbReference type="EMBL" id="QBP33248.1"/>
    </source>
</evidence>
<keyword evidence="3" id="KW-1185">Reference proteome</keyword>
<dbReference type="EMBL" id="MK524501">
    <property type="protein sequence ID" value="QBP33248.1"/>
    <property type="molecule type" value="Genomic_DNA"/>
</dbReference>
<dbReference type="RefSeq" id="YP_009820545.1">
    <property type="nucleotide sequence ID" value="NC_048169.1"/>
</dbReference>
<sequence length="68" mass="7470">MAKFERKLMVNNAGSGVWVDNAIDYHNLIARGYGEQEQVSSNSGTAPKLPEPKPVEIPARTDVKSTKK</sequence>
<protein>
    <submittedName>
        <fullName evidence="2">Uncharacterized protein</fullName>
    </submittedName>
</protein>
<reference evidence="2 3" key="1">
    <citation type="submission" date="2019-02" db="EMBL/GenBank/DDBJ databases">
        <authorList>
            <person name="Rowley M."/>
            <person name="Stucki C."/>
            <person name="Ghiringhelli B."/>
            <person name="Naegele L."/>
            <person name="Emmons C.B."/>
            <person name="Slowan-Pomeroy T."/>
            <person name="Briggs L.A."/>
            <person name="Garlena R.A."/>
            <person name="Russell D.A."/>
            <person name="Pope W.H."/>
            <person name="Molloy S.D."/>
            <person name="Jacobs-Sera D."/>
            <person name="Hatfull G.F."/>
        </authorList>
    </citation>
    <scope>NUCLEOTIDE SEQUENCE [LARGE SCALE GENOMIC DNA]</scope>
</reference>
<gene>
    <name evidence="2" type="primary">31</name>
    <name evidence="2" type="ORF">SEA_BRUTONGASTER_31</name>
</gene>
<proteinExistence type="predicted"/>
<evidence type="ECO:0000313" key="3">
    <source>
        <dbReference type="Proteomes" id="UP000295568"/>
    </source>
</evidence>
<dbReference type="KEGG" id="vg:55011989"/>
<accession>A0A482JH21</accession>
<name>A0A482JH21_9CAUD</name>
<feature type="region of interest" description="Disordered" evidence="1">
    <location>
        <begin position="35"/>
        <end position="68"/>
    </location>
</feature>
<evidence type="ECO:0000256" key="1">
    <source>
        <dbReference type="SAM" id="MobiDB-lite"/>
    </source>
</evidence>
<organism evidence="2 3">
    <name type="scientific">Gordonia phage BrutonGaster</name>
    <dbReference type="NCBI Taxonomy" id="2530116"/>
    <lineage>
        <taxon>Viruses</taxon>
        <taxon>Duplodnaviria</taxon>
        <taxon>Heunggongvirae</taxon>
        <taxon>Uroviricota</taxon>
        <taxon>Caudoviricetes</taxon>
        <taxon>Oneupvirus</taxon>
        <taxon>Oneupvirus brutongaster</taxon>
    </lineage>
</organism>